<name>A0AAN6DBD4_PICAN</name>
<dbReference type="Proteomes" id="UP001196530">
    <property type="component" value="Unassembled WGS sequence"/>
</dbReference>
<dbReference type="PANTHER" id="PTHR13285:SF18">
    <property type="entry name" value="PROTEIN-CYSTEINE N-PALMITOYLTRANSFERASE RASP"/>
    <property type="match status" value="1"/>
</dbReference>
<keyword evidence="4 6" id="KW-1133">Transmembrane helix</keyword>
<dbReference type="InterPro" id="IPR051085">
    <property type="entry name" value="MB_O-acyltransferase"/>
</dbReference>
<dbReference type="RefSeq" id="XP_043057820.1">
    <property type="nucleotide sequence ID" value="XM_043205566.1"/>
</dbReference>
<dbReference type="EMBL" id="JAHLUX010000011">
    <property type="protein sequence ID" value="KAG7816269.1"/>
    <property type="molecule type" value="Genomic_DNA"/>
</dbReference>
<feature type="transmembrane region" description="Helical" evidence="6">
    <location>
        <begin position="475"/>
        <end position="495"/>
    </location>
</feature>
<keyword evidence="3 6" id="KW-0812">Transmembrane</keyword>
<accession>A0AAN6DBD4</accession>
<evidence type="ECO:0000256" key="4">
    <source>
        <dbReference type="ARBA" id="ARBA00022989"/>
    </source>
</evidence>
<keyword evidence="5 6" id="KW-0472">Membrane</keyword>
<evidence type="ECO:0000256" key="3">
    <source>
        <dbReference type="ARBA" id="ARBA00022692"/>
    </source>
</evidence>
<dbReference type="Pfam" id="PF03062">
    <property type="entry name" value="MBOAT"/>
    <property type="match status" value="1"/>
</dbReference>
<comment type="caution">
    <text evidence="7">The sequence shown here is derived from an EMBL/GenBank/DDBJ whole genome shotgun (WGS) entry which is preliminary data.</text>
</comment>
<dbReference type="GeneID" id="66128876"/>
<evidence type="ECO:0000256" key="1">
    <source>
        <dbReference type="ARBA" id="ARBA00004141"/>
    </source>
</evidence>
<evidence type="ECO:0008006" key="9">
    <source>
        <dbReference type="Google" id="ProtNLM"/>
    </source>
</evidence>
<comment type="subcellular location">
    <subcellularLocation>
        <location evidence="1">Membrane</location>
        <topology evidence="1">Multi-pass membrane protein</topology>
    </subcellularLocation>
</comment>
<feature type="transmembrane region" description="Helical" evidence="6">
    <location>
        <begin position="134"/>
        <end position="157"/>
    </location>
</feature>
<comment type="similarity">
    <text evidence="2">Belongs to the membrane-bound acyltransferase family.</text>
</comment>
<feature type="transmembrane region" description="Helical" evidence="6">
    <location>
        <begin position="46"/>
        <end position="63"/>
    </location>
</feature>
<feature type="transmembrane region" description="Helical" evidence="6">
    <location>
        <begin position="444"/>
        <end position="463"/>
    </location>
</feature>
<feature type="transmembrane region" description="Helical" evidence="6">
    <location>
        <begin position="268"/>
        <end position="287"/>
    </location>
</feature>
<evidence type="ECO:0000313" key="7">
    <source>
        <dbReference type="EMBL" id="KAG7816269.1"/>
    </source>
</evidence>
<evidence type="ECO:0000256" key="6">
    <source>
        <dbReference type="SAM" id="Phobius"/>
    </source>
</evidence>
<feature type="transmembrane region" description="Helical" evidence="6">
    <location>
        <begin position="308"/>
        <end position="330"/>
    </location>
</feature>
<evidence type="ECO:0000256" key="5">
    <source>
        <dbReference type="ARBA" id="ARBA00023136"/>
    </source>
</evidence>
<evidence type="ECO:0000313" key="8">
    <source>
        <dbReference type="Proteomes" id="UP001196530"/>
    </source>
</evidence>
<dbReference type="InterPro" id="IPR004299">
    <property type="entry name" value="MBOAT_fam"/>
</dbReference>
<dbReference type="GO" id="GO:0005783">
    <property type="term" value="C:endoplasmic reticulum"/>
    <property type="evidence" value="ECO:0007669"/>
    <property type="project" value="TreeGrafter"/>
</dbReference>
<organism evidence="7 8">
    <name type="scientific">Pichia angusta</name>
    <name type="common">Yeast</name>
    <name type="synonym">Hansenula polymorpha</name>
    <dbReference type="NCBI Taxonomy" id="870730"/>
    <lineage>
        <taxon>Eukaryota</taxon>
        <taxon>Fungi</taxon>
        <taxon>Dikarya</taxon>
        <taxon>Ascomycota</taxon>
        <taxon>Saccharomycotina</taxon>
        <taxon>Pichiomycetes</taxon>
        <taxon>Pichiales</taxon>
        <taxon>Pichiaceae</taxon>
        <taxon>Ogataea</taxon>
    </lineage>
</organism>
<protein>
    <recommendedName>
        <fullName evidence="9">Glycerol uptake protein 1</fullName>
    </recommendedName>
</protein>
<feature type="transmembrane region" description="Helical" evidence="6">
    <location>
        <begin position="104"/>
        <end position="122"/>
    </location>
</feature>
<feature type="transmembrane region" description="Helical" evidence="6">
    <location>
        <begin position="515"/>
        <end position="534"/>
    </location>
</feature>
<dbReference type="PANTHER" id="PTHR13285">
    <property type="entry name" value="ACYLTRANSFERASE"/>
    <property type="match status" value="1"/>
</dbReference>
<dbReference type="GO" id="GO:0016020">
    <property type="term" value="C:membrane"/>
    <property type="evidence" value="ECO:0007669"/>
    <property type="project" value="UniProtKB-SubCell"/>
</dbReference>
<reference evidence="7" key="1">
    <citation type="journal article" date="2021" name="G3 (Bethesda)">
        <title>Genomic diversity, chromosomal rearrangements, and interspecies hybridization in the ogataea polymorpha species complex.</title>
        <authorList>
            <person name="Hanson S.J."/>
            <person name="Cinneide E.O."/>
            <person name="Salzberg L.I."/>
            <person name="Wolfe K.H."/>
            <person name="McGowan J."/>
            <person name="Fitzpatrick D.A."/>
            <person name="Matlin K."/>
        </authorList>
    </citation>
    <scope>NUCLEOTIDE SEQUENCE</scope>
    <source>
        <strain evidence="7">61-244</strain>
    </source>
</reference>
<gene>
    <name evidence="7" type="ORF">KL928_004825</name>
</gene>
<feature type="transmembrane region" description="Helical" evidence="6">
    <location>
        <begin position="342"/>
        <end position="362"/>
    </location>
</feature>
<proteinExistence type="inferred from homology"/>
<dbReference type="AlphaFoldDB" id="A0AAN6DBD4"/>
<dbReference type="GO" id="GO:0008374">
    <property type="term" value="F:O-acyltransferase activity"/>
    <property type="evidence" value="ECO:0007669"/>
    <property type="project" value="TreeGrafter"/>
</dbReference>
<evidence type="ECO:0000256" key="2">
    <source>
        <dbReference type="ARBA" id="ARBA00010323"/>
    </source>
</evidence>
<dbReference type="GO" id="GO:0006506">
    <property type="term" value="P:GPI anchor biosynthetic process"/>
    <property type="evidence" value="ECO:0007669"/>
    <property type="project" value="TreeGrafter"/>
</dbReference>
<feature type="transmembrane region" description="Helical" evidence="6">
    <location>
        <begin position="422"/>
        <end position="438"/>
    </location>
</feature>
<sequence length="549" mass="64531">MISYIYKFLSLETLDARLCAPANPKKKAEIIKRAGPSRWKSFEFKLYAVAFLVVVPLMVKTAMEASNETNPNYYRYERILSDGWLFGRKVDNSDSQYRFFRDNVPMIAALMVFHLVLKRLFLSLGTEKVVFDAVFGLLFLFGAHGFNCLRILFHAMVMYAFGRVPNRKLSMALLWTYGLATLFLNDRYRTIKFGELSPSLAFMDSFKGLVARWDVFFNFTLLRLLSFNLDYLWREPKKDKEAKGVGELDERQRQNCPLEDKDYSLLHYFAYVFYTPLFIAGPILTFNDYIYQTRRPLSSITWKRTATYGLLLVCCIMLMEFILHYIYVVAVSKAKAWDGDTPFEISMIGLFNLNIIWLKLLIPWRTFRFWALCDGIDPPENMIRCVDNNYSTMQFWRAWHRSYNKWVVRYVYVPLGGSKSRIVASFAVFTFVAIWHDIELRLLIWGWLIVLFLLPEMLATQLAKPYENKWWFRHLCGVGAIINIWMMMLANLFGFCLGKDGLTLLLKDMFTTVDGWVFFVLSSVCLWIAVQVMFEWREEEKRRGVDVKC</sequence>